<keyword evidence="1" id="KW-1133">Transmembrane helix</keyword>
<keyword evidence="1" id="KW-0812">Transmembrane</keyword>
<keyword evidence="1" id="KW-0472">Membrane</keyword>
<proteinExistence type="predicted"/>
<dbReference type="GeneID" id="136085232"/>
<feature type="transmembrane region" description="Helical" evidence="1">
    <location>
        <begin position="267"/>
        <end position="292"/>
    </location>
</feature>
<feature type="transmembrane region" description="Helical" evidence="1">
    <location>
        <begin position="169"/>
        <end position="196"/>
    </location>
</feature>
<evidence type="ECO:0000256" key="1">
    <source>
        <dbReference type="SAM" id="Phobius"/>
    </source>
</evidence>
<reference evidence="3" key="1">
    <citation type="submission" date="2025-08" db="UniProtKB">
        <authorList>
            <consortium name="RefSeq"/>
        </authorList>
    </citation>
    <scope>IDENTIFICATION</scope>
</reference>
<organism evidence="2 3">
    <name type="scientific">Hydra vulgaris</name>
    <name type="common">Hydra</name>
    <name type="synonym">Hydra attenuata</name>
    <dbReference type="NCBI Taxonomy" id="6087"/>
    <lineage>
        <taxon>Eukaryota</taxon>
        <taxon>Metazoa</taxon>
        <taxon>Cnidaria</taxon>
        <taxon>Hydrozoa</taxon>
        <taxon>Hydroidolina</taxon>
        <taxon>Anthoathecata</taxon>
        <taxon>Aplanulata</taxon>
        <taxon>Hydridae</taxon>
        <taxon>Hydra</taxon>
    </lineage>
</organism>
<gene>
    <name evidence="3" type="primary">LOC136085232</name>
</gene>
<name>A0ABM4CLD1_HYDVU</name>
<feature type="transmembrane region" description="Helical" evidence="1">
    <location>
        <begin position="16"/>
        <end position="34"/>
    </location>
</feature>
<sequence length="293" mass="33942">MDKNIFNDSLKRFQRNFPFINLSFFPICFVHLTITMSPKSFIKCIHNEKFLTLAGELHCKLSCQCPSDTEKAVRIAYVGCKKCCCTNIKRITKVLQETTERLGSALLEKQNLTEYYANLKKISEEKAMALHDSNKGLESALYENQNLNEFNVNLKKKFKETVNQLEKKISALIITIYSESFVLLVIMAAIILIVIYKNRFKKFIFRSSIFYIDLEKNMDYTYYFCLNNLEEEEEEEDILLLLYHLIGQVLLSLQLQAKVAVGFVEIILYFVVPYIFCYVACAAVADFCCIAVK</sequence>
<dbReference type="RefSeq" id="XP_065662593.1">
    <property type="nucleotide sequence ID" value="XM_065806521.1"/>
</dbReference>
<keyword evidence="2" id="KW-1185">Reference proteome</keyword>
<dbReference type="Proteomes" id="UP001652625">
    <property type="component" value="Chromosome 09"/>
</dbReference>
<accession>A0ABM4CLD1</accession>
<protein>
    <submittedName>
        <fullName evidence="3">Uncharacterized protein LOC136085232</fullName>
    </submittedName>
</protein>
<evidence type="ECO:0000313" key="3">
    <source>
        <dbReference type="RefSeq" id="XP_065662593.1"/>
    </source>
</evidence>
<evidence type="ECO:0000313" key="2">
    <source>
        <dbReference type="Proteomes" id="UP001652625"/>
    </source>
</evidence>